<dbReference type="InterPro" id="IPR007356">
    <property type="entry name" value="tRNA_m1G_MeTrfase_euk"/>
</dbReference>
<dbReference type="GO" id="GO:0000049">
    <property type="term" value="F:tRNA binding"/>
    <property type="evidence" value="ECO:0007669"/>
    <property type="project" value="TreeGrafter"/>
</dbReference>
<dbReference type="Gene3D" id="3.40.1280.30">
    <property type="match status" value="1"/>
</dbReference>
<dbReference type="PROSITE" id="PS51675">
    <property type="entry name" value="SAM_MT_TRM10"/>
    <property type="match status" value="1"/>
</dbReference>
<evidence type="ECO:0000256" key="6">
    <source>
        <dbReference type="ARBA" id="ARBA00031792"/>
    </source>
</evidence>
<evidence type="ECO:0000313" key="10">
    <source>
        <dbReference type="EMBL" id="RKO95100.1"/>
    </source>
</evidence>
<dbReference type="EMBL" id="ML013040">
    <property type="protein sequence ID" value="RKO95100.1"/>
    <property type="molecule type" value="Genomic_DNA"/>
</dbReference>
<gene>
    <name evidence="10" type="ORF">CAUPRSCDRAFT_3932</name>
</gene>
<proteinExistence type="predicted"/>
<evidence type="ECO:0000256" key="4">
    <source>
        <dbReference type="ARBA" id="ARBA00022679"/>
    </source>
</evidence>
<evidence type="ECO:0000259" key="9">
    <source>
        <dbReference type="PROSITE" id="PS51675"/>
    </source>
</evidence>
<evidence type="ECO:0000313" key="11">
    <source>
        <dbReference type="Proteomes" id="UP000268535"/>
    </source>
</evidence>
<dbReference type="GO" id="GO:0052905">
    <property type="term" value="F:tRNA (guanosine(9)-N1)-methyltransferase activity"/>
    <property type="evidence" value="ECO:0007669"/>
    <property type="project" value="UniProtKB-EC"/>
</dbReference>
<evidence type="ECO:0000256" key="2">
    <source>
        <dbReference type="ARBA" id="ARBA00020451"/>
    </source>
</evidence>
<sequence>MHNGEMTSIAKQIERSYSATRASAKASRLVAYGIQPASRMVDALDTHSVHWRQWQMDVVETPLLEHFPEGQRDALVYLSADSDTTITQLEPGKIYIVGAIVDRNRHKGLCQRIATEHGIPTAKLPIGEHLHMLSRKVLTTNHG</sequence>
<dbReference type="GO" id="GO:0005634">
    <property type="term" value="C:nucleus"/>
    <property type="evidence" value="ECO:0007669"/>
    <property type="project" value="TreeGrafter"/>
</dbReference>
<organism evidence="10 11">
    <name type="scientific">Caulochytrium protostelioides</name>
    <dbReference type="NCBI Taxonomy" id="1555241"/>
    <lineage>
        <taxon>Eukaryota</taxon>
        <taxon>Fungi</taxon>
        <taxon>Fungi incertae sedis</taxon>
        <taxon>Chytridiomycota</taxon>
        <taxon>Chytridiomycota incertae sedis</taxon>
        <taxon>Chytridiomycetes</taxon>
        <taxon>Caulochytriales</taxon>
        <taxon>Caulochytriaceae</taxon>
        <taxon>Caulochytrium</taxon>
    </lineage>
</organism>
<dbReference type="CDD" id="cd18089">
    <property type="entry name" value="SPOUT_Trm10-like"/>
    <property type="match status" value="1"/>
</dbReference>
<accession>A0A4P9WUL8</accession>
<feature type="domain" description="SAM-dependent MTase TRM10-type" evidence="9">
    <location>
        <begin position="1"/>
        <end position="143"/>
    </location>
</feature>
<keyword evidence="4 10" id="KW-0808">Transferase</keyword>
<dbReference type="PANTHER" id="PTHR13563">
    <property type="entry name" value="TRNA (GUANINE-9-) METHYLTRANSFERASE"/>
    <property type="match status" value="1"/>
</dbReference>
<evidence type="ECO:0000256" key="1">
    <source>
        <dbReference type="ARBA" id="ARBA00012797"/>
    </source>
</evidence>
<protein>
    <recommendedName>
        <fullName evidence="2">tRNA (guanine(9)-N1)-methyltransferase</fullName>
        <ecNumber evidence="1">2.1.1.221</ecNumber>
    </recommendedName>
    <alternativeName>
        <fullName evidence="7">tRNA methyltransferase 10</fullName>
    </alternativeName>
    <alternativeName>
        <fullName evidence="6">tRNA(m1G9)-methyltransferase</fullName>
    </alternativeName>
</protein>
<evidence type="ECO:0000256" key="7">
    <source>
        <dbReference type="ARBA" id="ARBA00032166"/>
    </source>
</evidence>
<evidence type="ECO:0000256" key="8">
    <source>
        <dbReference type="ARBA" id="ARBA00048434"/>
    </source>
</evidence>
<dbReference type="InterPro" id="IPR028564">
    <property type="entry name" value="MT_TRM10-typ"/>
</dbReference>
<feature type="non-terminal residue" evidence="10">
    <location>
        <position position="143"/>
    </location>
</feature>
<comment type="catalytic activity">
    <reaction evidence="8">
        <text>guanosine(9) in tRNA + S-adenosyl-L-methionine = N(1)-methylguanosine(9) in tRNA + S-adenosyl-L-homocysteine + H(+)</text>
        <dbReference type="Rhea" id="RHEA:43156"/>
        <dbReference type="Rhea" id="RHEA-COMP:10367"/>
        <dbReference type="Rhea" id="RHEA-COMP:10368"/>
        <dbReference type="ChEBI" id="CHEBI:15378"/>
        <dbReference type="ChEBI" id="CHEBI:57856"/>
        <dbReference type="ChEBI" id="CHEBI:59789"/>
        <dbReference type="ChEBI" id="CHEBI:73542"/>
        <dbReference type="ChEBI" id="CHEBI:74269"/>
        <dbReference type="EC" id="2.1.1.221"/>
    </reaction>
</comment>
<dbReference type="GO" id="GO:0002939">
    <property type="term" value="P:tRNA N1-guanine methylation"/>
    <property type="evidence" value="ECO:0007669"/>
    <property type="project" value="TreeGrafter"/>
</dbReference>
<keyword evidence="5" id="KW-0949">S-adenosyl-L-methionine</keyword>
<dbReference type="EC" id="2.1.1.221" evidence="1"/>
<reference evidence="11" key="1">
    <citation type="journal article" date="2018" name="Nat. Microbiol.">
        <title>Leveraging single-cell genomics to expand the fungal tree of life.</title>
        <authorList>
            <person name="Ahrendt S.R."/>
            <person name="Quandt C.A."/>
            <person name="Ciobanu D."/>
            <person name="Clum A."/>
            <person name="Salamov A."/>
            <person name="Andreopoulos B."/>
            <person name="Cheng J.F."/>
            <person name="Woyke T."/>
            <person name="Pelin A."/>
            <person name="Henrissat B."/>
            <person name="Reynolds N.K."/>
            <person name="Benny G.L."/>
            <person name="Smith M.E."/>
            <person name="James T.Y."/>
            <person name="Grigoriev I.V."/>
        </authorList>
    </citation>
    <scope>NUCLEOTIDE SEQUENCE [LARGE SCALE GENOMIC DNA]</scope>
    <source>
        <strain evidence="11">ATCC 52028</strain>
    </source>
</reference>
<name>A0A4P9WUL8_9FUNG</name>
<evidence type="ECO:0000256" key="3">
    <source>
        <dbReference type="ARBA" id="ARBA00022603"/>
    </source>
</evidence>
<dbReference type="PANTHER" id="PTHR13563:SF13">
    <property type="entry name" value="TRNA METHYLTRANSFERASE 10 HOMOLOG A"/>
    <property type="match status" value="1"/>
</dbReference>
<dbReference type="InterPro" id="IPR038459">
    <property type="entry name" value="MT_TRM10-typ_sf"/>
</dbReference>
<dbReference type="Proteomes" id="UP000268535">
    <property type="component" value="Unassembled WGS sequence"/>
</dbReference>
<evidence type="ECO:0000256" key="5">
    <source>
        <dbReference type="ARBA" id="ARBA00022691"/>
    </source>
</evidence>
<dbReference type="AlphaFoldDB" id="A0A4P9WUL8"/>
<keyword evidence="3 10" id="KW-0489">Methyltransferase</keyword>